<organism evidence="3 4">
    <name type="scientific">Lodderomyces beijingensis</name>
    <dbReference type="NCBI Taxonomy" id="1775926"/>
    <lineage>
        <taxon>Eukaryota</taxon>
        <taxon>Fungi</taxon>
        <taxon>Dikarya</taxon>
        <taxon>Ascomycota</taxon>
        <taxon>Saccharomycotina</taxon>
        <taxon>Pichiomycetes</taxon>
        <taxon>Debaryomycetaceae</taxon>
        <taxon>Candida/Lodderomyces clade</taxon>
        <taxon>Lodderomyces</taxon>
    </lineage>
</organism>
<dbReference type="GeneID" id="92209756"/>
<accession>A0ABP0ZTN8</accession>
<feature type="transmembrane region" description="Helical" evidence="1">
    <location>
        <begin position="272"/>
        <end position="292"/>
    </location>
</feature>
<feature type="transmembrane region" description="Helical" evidence="1">
    <location>
        <begin position="164"/>
        <end position="185"/>
    </location>
</feature>
<evidence type="ECO:0000256" key="1">
    <source>
        <dbReference type="SAM" id="Phobius"/>
    </source>
</evidence>
<feature type="transmembrane region" description="Helical" evidence="1">
    <location>
        <begin position="15"/>
        <end position="35"/>
    </location>
</feature>
<dbReference type="PANTHER" id="PTHR42109:SF2">
    <property type="entry name" value="INTEGRAL MEMBRANE PROTEIN"/>
    <property type="match status" value="1"/>
</dbReference>
<reference evidence="3 4" key="1">
    <citation type="submission" date="2024-03" db="EMBL/GenBank/DDBJ databases">
        <authorList>
            <person name="Brejova B."/>
        </authorList>
    </citation>
    <scope>NUCLEOTIDE SEQUENCE [LARGE SCALE GENOMIC DNA]</scope>
    <source>
        <strain evidence="3 4">CBS 14171</strain>
    </source>
</reference>
<evidence type="ECO:0000313" key="3">
    <source>
        <dbReference type="EMBL" id="CAK9440460.1"/>
    </source>
</evidence>
<keyword evidence="1" id="KW-1133">Transmembrane helix</keyword>
<feature type="transmembrane region" description="Helical" evidence="1">
    <location>
        <begin position="80"/>
        <end position="101"/>
    </location>
</feature>
<keyword evidence="1" id="KW-0472">Membrane</keyword>
<evidence type="ECO:0000313" key="4">
    <source>
        <dbReference type="Proteomes" id="UP001497383"/>
    </source>
</evidence>
<keyword evidence="4" id="KW-1185">Reference proteome</keyword>
<proteinExistence type="predicted"/>
<name>A0ABP0ZTN8_9ASCO</name>
<dbReference type="RefSeq" id="XP_066831498.1">
    <property type="nucleotide sequence ID" value="XM_066974795.1"/>
</dbReference>
<keyword evidence="1" id="KW-0812">Transmembrane</keyword>
<evidence type="ECO:0000259" key="2">
    <source>
        <dbReference type="Pfam" id="PF24800"/>
    </source>
</evidence>
<dbReference type="Proteomes" id="UP001497383">
    <property type="component" value="Chromosome 5"/>
</dbReference>
<feature type="transmembrane region" description="Helical" evidence="1">
    <location>
        <begin position="232"/>
        <end position="252"/>
    </location>
</feature>
<feature type="transmembrane region" description="Helical" evidence="1">
    <location>
        <begin position="197"/>
        <end position="220"/>
    </location>
</feature>
<dbReference type="EMBL" id="OZ022409">
    <property type="protein sequence ID" value="CAK9440460.1"/>
    <property type="molecule type" value="Genomic_DNA"/>
</dbReference>
<gene>
    <name evidence="3" type="ORF">LODBEIA_P45600</name>
</gene>
<feature type="transmembrane region" description="Helical" evidence="1">
    <location>
        <begin position="47"/>
        <end position="68"/>
    </location>
</feature>
<dbReference type="InterPro" id="IPR056119">
    <property type="entry name" value="DUF7702"/>
</dbReference>
<dbReference type="PANTHER" id="PTHR42109">
    <property type="entry name" value="UNPLACED GENOMIC SCAFFOLD UM_SCAF_CONTIG_1.265, WHOLE GENOME SHOTGUN SEQUENCE"/>
    <property type="match status" value="1"/>
</dbReference>
<feature type="domain" description="DUF7702" evidence="2">
    <location>
        <begin position="153"/>
        <end position="288"/>
    </location>
</feature>
<protein>
    <recommendedName>
        <fullName evidence="2">DUF7702 domain-containing protein</fullName>
    </recommendedName>
</protein>
<dbReference type="Pfam" id="PF24800">
    <property type="entry name" value="DUF7702"/>
    <property type="match status" value="1"/>
</dbReference>
<sequence>MQVSFQSQWMVTSGFQLGIFIISALVFAAITTWQLKKGIQLKSITGFFVFMAVFHVFKIAGGVTGLVFLKSDKFNKGVFIATYIFDSISVGFLLRGVSSLVQHMLSQKLRANIMGKLAQPTYLGTRNDEFELLGDETSVKKEISDAESTLEAQKKKDPLKNTPFRVVTIVLLAAVITSVVGTSSLTEGDTSSTAETLLRVSSVLFVVGDVLLVASLLYLWAQGEEYVRVAPLLILALLILLVRCAYSIVSAFHGVSFDQPSRYMLMFGDYKYYAFMGLLVEAIADIFLLLAYSRW</sequence>